<feature type="transmembrane region" description="Helical" evidence="1">
    <location>
        <begin position="141"/>
        <end position="162"/>
    </location>
</feature>
<keyword evidence="1" id="KW-1133">Transmembrane helix</keyword>
<feature type="transmembrane region" description="Helical" evidence="1">
    <location>
        <begin position="233"/>
        <end position="250"/>
    </location>
</feature>
<evidence type="ECO:0000256" key="1">
    <source>
        <dbReference type="SAM" id="Phobius"/>
    </source>
</evidence>
<dbReference type="PANTHER" id="PTHR36832">
    <property type="entry name" value="SLR1174 PROTEIN-RELATED"/>
    <property type="match status" value="1"/>
</dbReference>
<dbReference type="EMBL" id="JACEIQ010000014">
    <property type="protein sequence ID" value="MBA4495323.1"/>
    <property type="molecule type" value="Genomic_DNA"/>
</dbReference>
<evidence type="ECO:0000313" key="2">
    <source>
        <dbReference type="EMBL" id="MBA4495323.1"/>
    </source>
</evidence>
<dbReference type="AlphaFoldDB" id="A0A7W1WSM4"/>
<keyword evidence="1" id="KW-0812">Transmembrane</keyword>
<feature type="transmembrane region" description="Helical" evidence="1">
    <location>
        <begin position="62"/>
        <end position="80"/>
    </location>
</feature>
<evidence type="ECO:0000313" key="3">
    <source>
        <dbReference type="Proteomes" id="UP000535491"/>
    </source>
</evidence>
<dbReference type="PANTHER" id="PTHR36832:SF1">
    <property type="entry name" value="SLR1174 PROTEIN"/>
    <property type="match status" value="1"/>
</dbReference>
<feature type="transmembrane region" description="Helical" evidence="1">
    <location>
        <begin position="111"/>
        <end position="134"/>
    </location>
</feature>
<name>A0A7W1WSM4_9BACL</name>
<feature type="transmembrane region" description="Helical" evidence="1">
    <location>
        <begin position="174"/>
        <end position="196"/>
    </location>
</feature>
<comment type="caution">
    <text evidence="2">The sequence shown here is derived from an EMBL/GenBank/DDBJ whole genome shotgun (WGS) entry which is preliminary data.</text>
</comment>
<sequence>MVYWELIKKSYILQLQYRMAHFINNLGSLIFGFVYIAIWTGILTGKEQPDLYNVTDMTNYMAFTQCLLWITGFMTPGLKIQDSVRTGAISIEMARPASFFLISISQEVGKIAYNFLFRSLPIGLVFVVTVGFYVPANGITFFWSLASILLGIFVSLNMNYLLGISACWTTEISWAHLTYITLLFGLGGQMVPVDLLPGSLSQIPLYLPFACSIYYPVMIYLEQVPNTPVEPLIIQLAWGFILAGLSICMTRQARKRLEIQGG</sequence>
<accession>A0A7W1WSM4</accession>
<keyword evidence="1" id="KW-0472">Membrane</keyword>
<proteinExistence type="predicted"/>
<dbReference type="Proteomes" id="UP000535491">
    <property type="component" value="Unassembled WGS sequence"/>
</dbReference>
<feature type="transmembrane region" description="Helical" evidence="1">
    <location>
        <begin position="21"/>
        <end position="42"/>
    </location>
</feature>
<keyword evidence="3" id="KW-1185">Reference proteome</keyword>
<protein>
    <submittedName>
        <fullName evidence="2">ABC transporter permease</fullName>
    </submittedName>
</protein>
<gene>
    <name evidence="2" type="ORF">H1191_13510</name>
</gene>
<organism evidence="2 3">
    <name type="scientific">Paenactinomyces guangxiensis</name>
    <dbReference type="NCBI Taxonomy" id="1490290"/>
    <lineage>
        <taxon>Bacteria</taxon>
        <taxon>Bacillati</taxon>
        <taxon>Bacillota</taxon>
        <taxon>Bacilli</taxon>
        <taxon>Bacillales</taxon>
        <taxon>Thermoactinomycetaceae</taxon>
        <taxon>Paenactinomyces</taxon>
    </lineage>
</organism>
<reference evidence="2 3" key="1">
    <citation type="submission" date="2020-07" db="EMBL/GenBank/DDBJ databases">
        <authorList>
            <person name="Feng H."/>
        </authorList>
    </citation>
    <scope>NUCLEOTIDE SEQUENCE [LARGE SCALE GENOMIC DNA]</scope>
    <source>
        <strain evidence="3">s-10</strain>
    </source>
</reference>
<dbReference type="RefSeq" id="WP_181752652.1">
    <property type="nucleotide sequence ID" value="NZ_JACEIQ010000014.1"/>
</dbReference>